<evidence type="ECO:0000313" key="1">
    <source>
        <dbReference type="EMBL" id="OLP55530.1"/>
    </source>
</evidence>
<protein>
    <submittedName>
        <fullName evidence="1">Uncharacterized protein</fullName>
    </submittedName>
</protein>
<accession>A0A1Q9AJT6</accession>
<dbReference type="EMBL" id="LSRX01008344">
    <property type="protein sequence ID" value="OLP55530.1"/>
    <property type="molecule type" value="Genomic_DNA"/>
</dbReference>
<dbReference type="AlphaFoldDB" id="A0A1Q9AJT6"/>
<keyword evidence="2" id="KW-1185">Reference proteome</keyword>
<proteinExistence type="predicted"/>
<organism evidence="1 2">
    <name type="scientific">Symbiodinium microadriaticum</name>
    <name type="common">Dinoflagellate</name>
    <name type="synonym">Zooxanthella microadriatica</name>
    <dbReference type="NCBI Taxonomy" id="2951"/>
    <lineage>
        <taxon>Eukaryota</taxon>
        <taxon>Sar</taxon>
        <taxon>Alveolata</taxon>
        <taxon>Dinophyceae</taxon>
        <taxon>Suessiales</taxon>
        <taxon>Symbiodiniaceae</taxon>
        <taxon>Symbiodinium</taxon>
    </lineage>
</organism>
<dbReference type="OrthoDB" id="10283881at2759"/>
<feature type="non-terminal residue" evidence="1">
    <location>
        <position position="175"/>
    </location>
</feature>
<reference evidence="1 2" key="1">
    <citation type="submission" date="2016-02" db="EMBL/GenBank/DDBJ databases">
        <title>Genome analysis of coral dinoflagellate symbionts highlights evolutionary adaptations to a symbiotic lifestyle.</title>
        <authorList>
            <person name="Aranda M."/>
            <person name="Li Y."/>
            <person name="Liew Y.J."/>
            <person name="Baumgarten S."/>
            <person name="Simakov O."/>
            <person name="Wilson M."/>
            <person name="Piel J."/>
            <person name="Ashoor H."/>
            <person name="Bougouffa S."/>
            <person name="Bajic V.B."/>
            <person name="Ryu T."/>
            <person name="Ravasi T."/>
            <person name="Bayer T."/>
            <person name="Micklem G."/>
            <person name="Kim H."/>
            <person name="Bhak J."/>
            <person name="Lajeunesse T.C."/>
            <person name="Voolstra C.R."/>
        </authorList>
    </citation>
    <scope>NUCLEOTIDE SEQUENCE [LARGE SCALE GENOMIC DNA]</scope>
    <source>
        <strain evidence="1 2">CCMP2467</strain>
    </source>
</reference>
<gene>
    <name evidence="1" type="ORF">AK812_SmicGene48593</name>
</gene>
<sequence length="175" mass="20036">MNAANYMMSNMQKLTIFVLIDGGNWRAHKRQLFHLHNGAWDMEDRLALEAWDLLVALEGLFVTIASKIEAAGSEVQWSWLEASKYIHDTITESIHDGDLINTLASFAKQNSDHVRMVTGNKTWKATWARRVADMVALYRKGWESHTNTSILSRLFLQDCETPMPKSQGICFDDIY</sequence>
<name>A0A1Q9AJT6_SYMMI</name>
<evidence type="ECO:0000313" key="2">
    <source>
        <dbReference type="Proteomes" id="UP000186817"/>
    </source>
</evidence>
<dbReference type="Proteomes" id="UP000186817">
    <property type="component" value="Unassembled WGS sequence"/>
</dbReference>
<comment type="caution">
    <text evidence="1">The sequence shown here is derived from an EMBL/GenBank/DDBJ whole genome shotgun (WGS) entry which is preliminary data.</text>
</comment>